<accession>A0A923TBM2</accession>
<dbReference type="RefSeq" id="WP_187464894.1">
    <property type="nucleotide sequence ID" value="NZ_JACSIT010000037.1"/>
</dbReference>
<keyword evidence="1" id="KW-0732">Signal</keyword>
<feature type="chain" id="PRO_5037507400" description="Secretion system C-terminal sorting domain-containing protein" evidence="1">
    <location>
        <begin position="22"/>
        <end position="307"/>
    </location>
</feature>
<dbReference type="EMBL" id="JACSIT010000037">
    <property type="protein sequence ID" value="MBC6992757.1"/>
    <property type="molecule type" value="Genomic_DNA"/>
</dbReference>
<sequence length="307" mass="34753">MNLRLQLSTLLLLLATATVFGQDSFGPGSRWVYDHYGGFYEGINIVEFEGLTKVGELEFNKFKISQTITRFNEDTIRRERPPIYFKNQDNLILVSFDGMVADTLFDFNAGPGDNWLLSYPNTDVTIRLEVLDTFRHYLNELEVAAQILSYEYSDRGTIIDTVMNYIGNTLGYIDPFELVFSDVETVEGGPPRCLYHPAIGLKEFNDYLIFGYRYDCENILTSTRGIGDVHLDPVDVTAFTAGGVLRVTCENCVNRQYRVFDVTGRMVKSGSLARGTTELGLQGATSGLYFLHIEGHRAHKFIHHANY</sequence>
<evidence type="ECO:0000313" key="3">
    <source>
        <dbReference type="Proteomes" id="UP000650081"/>
    </source>
</evidence>
<dbReference type="AlphaFoldDB" id="A0A923TBM2"/>
<evidence type="ECO:0008006" key="4">
    <source>
        <dbReference type="Google" id="ProtNLM"/>
    </source>
</evidence>
<comment type="caution">
    <text evidence="2">The sequence shown here is derived from an EMBL/GenBank/DDBJ whole genome shotgun (WGS) entry which is preliminary data.</text>
</comment>
<evidence type="ECO:0000313" key="2">
    <source>
        <dbReference type="EMBL" id="MBC6992757.1"/>
    </source>
</evidence>
<dbReference type="Proteomes" id="UP000650081">
    <property type="component" value="Unassembled WGS sequence"/>
</dbReference>
<protein>
    <recommendedName>
        <fullName evidence="4">Secretion system C-terminal sorting domain-containing protein</fullName>
    </recommendedName>
</protein>
<keyword evidence="3" id="KW-1185">Reference proteome</keyword>
<evidence type="ECO:0000256" key="1">
    <source>
        <dbReference type="SAM" id="SignalP"/>
    </source>
</evidence>
<organism evidence="2 3">
    <name type="scientific">Neolewinella lacunae</name>
    <dbReference type="NCBI Taxonomy" id="1517758"/>
    <lineage>
        <taxon>Bacteria</taxon>
        <taxon>Pseudomonadati</taxon>
        <taxon>Bacteroidota</taxon>
        <taxon>Saprospiria</taxon>
        <taxon>Saprospirales</taxon>
        <taxon>Lewinellaceae</taxon>
        <taxon>Neolewinella</taxon>
    </lineage>
</organism>
<proteinExistence type="predicted"/>
<name>A0A923TBM2_9BACT</name>
<reference evidence="2" key="1">
    <citation type="submission" date="2020-08" db="EMBL/GenBank/DDBJ databases">
        <title>Lewinella bacteria from marine environments.</title>
        <authorList>
            <person name="Zhong Y."/>
        </authorList>
    </citation>
    <scope>NUCLEOTIDE SEQUENCE</scope>
    <source>
        <strain evidence="2">KCTC 42187</strain>
    </source>
</reference>
<feature type="signal peptide" evidence="1">
    <location>
        <begin position="1"/>
        <end position="21"/>
    </location>
</feature>
<gene>
    <name evidence="2" type="ORF">H9S92_01160</name>
</gene>